<dbReference type="CDD" id="cd04301">
    <property type="entry name" value="NAT_SF"/>
    <property type="match status" value="1"/>
</dbReference>
<dbReference type="PANTHER" id="PTHR43233">
    <property type="entry name" value="FAMILY N-ACETYLTRANSFERASE, PUTATIVE (AFU_ORTHOLOGUE AFUA_6G03350)-RELATED"/>
    <property type="match status" value="1"/>
</dbReference>
<dbReference type="GO" id="GO:0016746">
    <property type="term" value="F:acyltransferase activity"/>
    <property type="evidence" value="ECO:0007669"/>
    <property type="project" value="UniProtKB-KW"/>
</dbReference>
<organism evidence="2 3">
    <name type="scientific">Chitinimonas lacunae</name>
    <dbReference type="NCBI Taxonomy" id="1963018"/>
    <lineage>
        <taxon>Bacteria</taxon>
        <taxon>Pseudomonadati</taxon>
        <taxon>Pseudomonadota</taxon>
        <taxon>Betaproteobacteria</taxon>
        <taxon>Neisseriales</taxon>
        <taxon>Chitinibacteraceae</taxon>
        <taxon>Chitinimonas</taxon>
    </lineage>
</organism>
<dbReference type="RefSeq" id="WP_378165291.1">
    <property type="nucleotide sequence ID" value="NZ_JBHSBU010000001.1"/>
</dbReference>
<proteinExistence type="predicted"/>
<protein>
    <submittedName>
        <fullName evidence="2">GNAT family N-acetyltransferase</fullName>
        <ecNumber evidence="2">2.3.-.-</ecNumber>
    </submittedName>
</protein>
<evidence type="ECO:0000313" key="2">
    <source>
        <dbReference type="EMBL" id="MFC4160450.1"/>
    </source>
</evidence>
<gene>
    <name evidence="2" type="ORF">ACFOW7_13995</name>
</gene>
<keyword evidence="2" id="KW-0808">Transferase</keyword>
<dbReference type="Pfam" id="PF00583">
    <property type="entry name" value="Acetyltransf_1"/>
    <property type="match status" value="1"/>
</dbReference>
<dbReference type="PROSITE" id="PS51186">
    <property type="entry name" value="GNAT"/>
    <property type="match status" value="1"/>
</dbReference>
<dbReference type="EMBL" id="JBHSBU010000001">
    <property type="protein sequence ID" value="MFC4160450.1"/>
    <property type="molecule type" value="Genomic_DNA"/>
</dbReference>
<evidence type="ECO:0000259" key="1">
    <source>
        <dbReference type="PROSITE" id="PS51186"/>
    </source>
</evidence>
<comment type="caution">
    <text evidence="2">The sequence shown here is derived from an EMBL/GenBank/DDBJ whole genome shotgun (WGS) entry which is preliminary data.</text>
</comment>
<keyword evidence="3" id="KW-1185">Reference proteome</keyword>
<dbReference type="PANTHER" id="PTHR43233:SF1">
    <property type="entry name" value="FAMILY N-ACETYLTRANSFERASE, PUTATIVE (AFU_ORTHOLOGUE AFUA_6G03350)-RELATED"/>
    <property type="match status" value="1"/>
</dbReference>
<dbReference type="InterPro" id="IPR016181">
    <property type="entry name" value="Acyl_CoA_acyltransferase"/>
</dbReference>
<name>A0ABV8MUD3_9NEIS</name>
<dbReference type="EC" id="2.3.-.-" evidence="2"/>
<dbReference type="InterPro" id="IPR053144">
    <property type="entry name" value="Acetyltransferase_Butenolide"/>
</dbReference>
<dbReference type="SUPFAM" id="SSF55729">
    <property type="entry name" value="Acyl-CoA N-acyltransferases (Nat)"/>
    <property type="match status" value="1"/>
</dbReference>
<reference evidence="3" key="1">
    <citation type="journal article" date="2019" name="Int. J. Syst. Evol. Microbiol.">
        <title>The Global Catalogue of Microorganisms (GCM) 10K type strain sequencing project: providing services to taxonomists for standard genome sequencing and annotation.</title>
        <authorList>
            <consortium name="The Broad Institute Genomics Platform"/>
            <consortium name="The Broad Institute Genome Sequencing Center for Infectious Disease"/>
            <person name="Wu L."/>
            <person name="Ma J."/>
        </authorList>
    </citation>
    <scope>NUCLEOTIDE SEQUENCE [LARGE SCALE GENOMIC DNA]</scope>
    <source>
        <strain evidence="3">LMG 29894</strain>
    </source>
</reference>
<feature type="domain" description="N-acetyltransferase" evidence="1">
    <location>
        <begin position="17"/>
        <end position="147"/>
    </location>
</feature>
<evidence type="ECO:0000313" key="3">
    <source>
        <dbReference type="Proteomes" id="UP001595791"/>
    </source>
</evidence>
<accession>A0ABV8MUD3</accession>
<sequence>MTSPEPYRRQFDDGCEIDTDPARLDIERAYSYIAGESYWARGIPRALFEQALANSLCFGVYRAGEMVGFARVVSDFATMAYLADVFVIESQRGQGLSKRLMEAISAHPALQGLRRWLLATADAHGLYAQYGFTALSRPERMMERFNPDIYRPS</sequence>
<dbReference type="InterPro" id="IPR000182">
    <property type="entry name" value="GNAT_dom"/>
</dbReference>
<dbReference type="Gene3D" id="3.40.630.30">
    <property type="match status" value="1"/>
</dbReference>
<dbReference type="Proteomes" id="UP001595791">
    <property type="component" value="Unassembled WGS sequence"/>
</dbReference>
<keyword evidence="2" id="KW-0012">Acyltransferase</keyword>